<name>A0A6A4WAE6_AMPAM</name>
<reference evidence="8 9" key="1">
    <citation type="submission" date="2019-07" db="EMBL/GenBank/DDBJ databases">
        <title>Draft genome assembly of a fouling barnacle, Amphibalanus amphitrite (Darwin, 1854): The first reference genome for Thecostraca.</title>
        <authorList>
            <person name="Kim W."/>
        </authorList>
    </citation>
    <scope>NUCLEOTIDE SEQUENCE [LARGE SCALE GENOMIC DNA]</scope>
    <source>
        <strain evidence="8">SNU_AA5</strain>
        <tissue evidence="8">Soma without cirri and trophi</tissue>
    </source>
</reference>
<evidence type="ECO:0000313" key="8">
    <source>
        <dbReference type="EMBL" id="KAF0302953.1"/>
    </source>
</evidence>
<feature type="region of interest" description="Disordered" evidence="5">
    <location>
        <begin position="839"/>
        <end position="858"/>
    </location>
</feature>
<feature type="compositionally biased region" description="Basic and acidic residues" evidence="5">
    <location>
        <begin position="294"/>
        <end position="307"/>
    </location>
</feature>
<dbReference type="InterPro" id="IPR050384">
    <property type="entry name" value="Endophilin_SH3RF"/>
</dbReference>
<proteinExistence type="predicted"/>
<feature type="compositionally biased region" description="Low complexity" evidence="5">
    <location>
        <begin position="1074"/>
        <end position="1085"/>
    </location>
</feature>
<keyword evidence="3" id="KW-0965">Cell junction</keyword>
<feature type="compositionally biased region" description="Basic and acidic residues" evidence="5">
    <location>
        <begin position="843"/>
        <end position="852"/>
    </location>
</feature>
<keyword evidence="9" id="KW-1185">Reference proteome</keyword>
<dbReference type="PROSITE" id="PS50002">
    <property type="entry name" value="SH3"/>
    <property type="match status" value="3"/>
</dbReference>
<evidence type="ECO:0000256" key="1">
    <source>
        <dbReference type="ARBA" id="ARBA00004282"/>
    </source>
</evidence>
<feature type="region of interest" description="Disordered" evidence="5">
    <location>
        <begin position="963"/>
        <end position="989"/>
    </location>
</feature>
<evidence type="ECO:0000256" key="3">
    <source>
        <dbReference type="ARBA" id="ARBA00022949"/>
    </source>
</evidence>
<gene>
    <name evidence="8" type="primary">Sorbs1_3</name>
    <name evidence="8" type="ORF">FJT64_025012</name>
</gene>
<evidence type="ECO:0000256" key="4">
    <source>
        <dbReference type="PROSITE-ProRule" id="PRU00192"/>
    </source>
</evidence>
<evidence type="ECO:0000259" key="7">
    <source>
        <dbReference type="PROSITE" id="PS50831"/>
    </source>
</evidence>
<dbReference type="Proteomes" id="UP000440578">
    <property type="component" value="Unassembled WGS sequence"/>
</dbReference>
<feature type="domain" description="SoHo" evidence="7">
    <location>
        <begin position="217"/>
        <end position="294"/>
    </location>
</feature>
<feature type="compositionally biased region" description="Low complexity" evidence="5">
    <location>
        <begin position="477"/>
        <end position="493"/>
    </location>
</feature>
<feature type="domain" description="SH3" evidence="6">
    <location>
        <begin position="1175"/>
        <end position="1234"/>
    </location>
</feature>
<dbReference type="GO" id="GO:0070161">
    <property type="term" value="C:anchoring junction"/>
    <property type="evidence" value="ECO:0007669"/>
    <property type="project" value="UniProtKB-SubCell"/>
</dbReference>
<feature type="region of interest" description="Disordered" evidence="5">
    <location>
        <begin position="1"/>
        <end position="236"/>
    </location>
</feature>
<dbReference type="Pfam" id="PF14604">
    <property type="entry name" value="SH3_9"/>
    <property type="match status" value="2"/>
</dbReference>
<dbReference type="PANTHER" id="PTHR14167">
    <property type="entry name" value="SH3 DOMAIN-CONTAINING"/>
    <property type="match status" value="1"/>
</dbReference>
<sequence length="1412" mass="156549">MLRTLQNSFRRSKEKSVERKPEENGVVTNGDASQSAGDSQGVTSPLPPPSPKSLSRSPSLRRKASPLKCPVTEQNLMSSIRDTLSSRGVWQPGSTPPSTPAQQEVKTKREDGPLIKEPVWTPKSSPTLERKQYRPINYDSNSLERKKKAELPSPPPPPPSEWDAPERVTVPVRSSSLPRPESATVTLLREARQGHLPRGAQYLSTVDGGRVVPPRRAPPVKEVEGVGPTTTGGMPVALRSTVKGENRQDWYRRVYDNLHRQPQARSSYGLGGYSSEPDGGYEDELNPRLPSRQPAERYRGQPGRIEDYTPGQSSLAEQEAAKYWEEVMGYFDKFLDDHAHIRLERPLRGVRSAANQAAPPGNNSNYVPRDEHDDSSTPRQNGTAAKSHKSEVYRYMNRGLDGYESDSTLVYHRNEPPALTSGEQRSYYNQIQRGGEVPLSGLRKPAPERPKAEVARHPDAHDLSHATSASEETGYVSSASHSPPSRSASGSRAIGMVSAELVRRSSVTPDRLGGSLDRRRSGSSPSGDEAELALLRDTLLSPGAGTREDSPEGYRAGVVRLLRLSRRSAGFQQLKPNFQALQRLTETGPPAAELRQLAEGHVRSLLEQLEQQQRQRQQELQGAGDRSRASARWSGDVGLRFRAESSSPPDAGLSPHLPNQVQKPPRVRDIPDDGFRSLPSSSRLRRQRAMASMQYIPHRTVSEQLRSAAEAAAGDDGGMGDEGDGPPGARVRPIPPELRREARETSHRSSAPPSLSWDVSDARRKPLPTPRSLDEASGEAQVECNHRPEPDPPRRRRPSVKKMLLSGFSSLRRKFRSRSGSRKRKVENVVVVKLSENGAGARVEGRERRAGNEQRPTPAPVVETKVMKVDAATSTIADTNVKRVVDSTHRVRTVGHVATGPSAPTGRAGQPKSRRPPPEVSLIGQMFTSSPELAEVESLTRVWRQTGGPALRDEFRPVSNFSARTDGSAPGSSVVASTPVPPSESSDFSAVWRGPAEMDWSIHRPIGRYVPDAGPPGGSTGPSAPCGYRSLPRPRARRHPPPPTTGSLPRPVPRRTPCPCCTQPGGHRRGGETSAGDGASRSAAGPRYQEAAVNIHYRSPVRWEEKEPLSEDELRRRQEDTMRRAYEEARRRKEERQAEDRESRRHGDNFTPSQKSPIPLDRYERLFDDVTDDRRPTLTASVLHEFRAQNNRELSLSRGETVRIRRKIDSNWYEGQKGTRIGIFPVTYVQVIDPRERSADRWSSRPQVRAKHRFSAQSAMELSLNKGDVVTILRRVDDNWYEGRRGDATGIFPASYVEPLTADHCDGGPRQKPVGAPAAHGLVMDGLSLRAPGERDQLRAPGERDQLRVDVKQNTMLYRVMFPYRHQNEDELDLEEGDMIQVLEQCPDGWYVGTNMRTGMFGTFPGNYTRRM</sequence>
<feature type="domain" description="SH3" evidence="6">
    <location>
        <begin position="1243"/>
        <end position="1302"/>
    </location>
</feature>
<feature type="region of interest" description="Disordered" evidence="5">
    <location>
        <begin position="707"/>
        <end position="824"/>
    </location>
</feature>
<feature type="region of interest" description="Disordered" evidence="5">
    <location>
        <begin position="351"/>
        <end position="392"/>
    </location>
</feature>
<comment type="subcellular location">
    <subcellularLocation>
        <location evidence="1">Cell junction</location>
    </subcellularLocation>
</comment>
<feature type="compositionally biased region" description="Basic and acidic residues" evidence="5">
    <location>
        <begin position="14"/>
        <end position="23"/>
    </location>
</feature>
<dbReference type="Pfam" id="PF00018">
    <property type="entry name" value="SH3_1"/>
    <property type="match status" value="1"/>
</dbReference>
<feature type="region of interest" description="Disordered" evidence="5">
    <location>
        <begin position="896"/>
        <end position="918"/>
    </location>
</feature>
<feature type="region of interest" description="Disordered" evidence="5">
    <location>
        <begin position="261"/>
        <end position="314"/>
    </location>
</feature>
<keyword evidence="2 4" id="KW-0728">SH3 domain</keyword>
<feature type="compositionally biased region" description="Basic and acidic residues" evidence="5">
    <location>
        <begin position="666"/>
        <end position="675"/>
    </location>
</feature>
<evidence type="ECO:0000256" key="5">
    <source>
        <dbReference type="SAM" id="MobiDB-lite"/>
    </source>
</evidence>
<comment type="caution">
    <text evidence="8">The sequence shown here is derived from an EMBL/GenBank/DDBJ whole genome shotgun (WGS) entry which is preliminary data.</text>
</comment>
<feature type="region of interest" description="Disordered" evidence="5">
    <location>
        <begin position="1125"/>
        <end position="1159"/>
    </location>
</feature>
<feature type="compositionally biased region" description="Basic and acidic residues" evidence="5">
    <location>
        <begin position="445"/>
        <end position="464"/>
    </location>
</feature>
<feature type="domain" description="SH3" evidence="6">
    <location>
        <begin position="1353"/>
        <end position="1412"/>
    </location>
</feature>
<feature type="region of interest" description="Disordered" evidence="5">
    <location>
        <begin position="613"/>
        <end position="688"/>
    </location>
</feature>
<feature type="compositionally biased region" description="Basic residues" evidence="5">
    <location>
        <begin position="811"/>
        <end position="824"/>
    </location>
</feature>
<accession>A0A6A4WAE6</accession>
<feature type="compositionally biased region" description="Low complexity" evidence="5">
    <location>
        <begin position="967"/>
        <end position="986"/>
    </location>
</feature>
<dbReference type="OrthoDB" id="19092at2759"/>
<feature type="compositionally biased region" description="Basic and acidic residues" evidence="5">
    <location>
        <begin position="1125"/>
        <end position="1148"/>
    </location>
</feature>
<feature type="compositionally biased region" description="Polar residues" evidence="5">
    <location>
        <begin position="72"/>
        <end position="88"/>
    </location>
</feature>
<dbReference type="EMBL" id="VIIS01000996">
    <property type="protein sequence ID" value="KAF0302953.1"/>
    <property type="molecule type" value="Genomic_DNA"/>
</dbReference>
<feature type="compositionally biased region" description="Basic and acidic residues" evidence="5">
    <location>
        <begin position="105"/>
        <end position="114"/>
    </location>
</feature>
<feature type="compositionally biased region" description="Low complexity" evidence="5">
    <location>
        <begin position="225"/>
        <end position="236"/>
    </location>
</feature>
<feature type="compositionally biased region" description="Polar residues" evidence="5">
    <location>
        <begin position="26"/>
        <end position="43"/>
    </location>
</feature>
<feature type="region of interest" description="Disordered" evidence="5">
    <location>
        <begin position="435"/>
        <end position="529"/>
    </location>
</feature>
<dbReference type="Gene3D" id="2.30.30.40">
    <property type="entry name" value="SH3 Domains"/>
    <property type="match status" value="3"/>
</dbReference>
<dbReference type="InterPro" id="IPR003127">
    <property type="entry name" value="SoHo_dom"/>
</dbReference>
<dbReference type="InterPro" id="IPR036028">
    <property type="entry name" value="SH3-like_dom_sf"/>
</dbReference>
<dbReference type="PANTHER" id="PTHR14167:SF116">
    <property type="entry name" value="CAP, ISOFORM AC"/>
    <property type="match status" value="1"/>
</dbReference>
<dbReference type="PROSITE" id="PS50831">
    <property type="entry name" value="SOHO"/>
    <property type="match status" value="1"/>
</dbReference>
<evidence type="ECO:0000256" key="2">
    <source>
        <dbReference type="ARBA" id="ARBA00022443"/>
    </source>
</evidence>
<dbReference type="SUPFAM" id="SSF50044">
    <property type="entry name" value="SH3-domain"/>
    <property type="match status" value="3"/>
</dbReference>
<dbReference type="SMART" id="SM00326">
    <property type="entry name" value="SH3"/>
    <property type="match status" value="3"/>
</dbReference>
<evidence type="ECO:0000259" key="6">
    <source>
        <dbReference type="PROSITE" id="PS50002"/>
    </source>
</evidence>
<feature type="region of interest" description="Disordered" evidence="5">
    <location>
        <begin position="1009"/>
        <end position="1092"/>
    </location>
</feature>
<feature type="compositionally biased region" description="Basic and acidic residues" evidence="5">
    <location>
        <begin position="784"/>
        <end position="793"/>
    </location>
</feature>
<dbReference type="InterPro" id="IPR001452">
    <property type="entry name" value="SH3_domain"/>
</dbReference>
<feature type="compositionally biased region" description="Basic and acidic residues" evidence="5">
    <location>
        <begin position="737"/>
        <end position="747"/>
    </location>
</feature>
<protein>
    <submittedName>
        <fullName evidence="8">Sorbin and SH3 domain-containing protein 1</fullName>
    </submittedName>
</protein>
<evidence type="ECO:0000313" key="9">
    <source>
        <dbReference type="Proteomes" id="UP000440578"/>
    </source>
</evidence>
<organism evidence="8 9">
    <name type="scientific">Amphibalanus amphitrite</name>
    <name type="common">Striped barnacle</name>
    <name type="synonym">Balanus amphitrite</name>
    <dbReference type="NCBI Taxonomy" id="1232801"/>
    <lineage>
        <taxon>Eukaryota</taxon>
        <taxon>Metazoa</taxon>
        <taxon>Ecdysozoa</taxon>
        <taxon>Arthropoda</taxon>
        <taxon>Crustacea</taxon>
        <taxon>Multicrustacea</taxon>
        <taxon>Cirripedia</taxon>
        <taxon>Thoracica</taxon>
        <taxon>Thoracicalcarea</taxon>
        <taxon>Balanomorpha</taxon>
        <taxon>Balanoidea</taxon>
        <taxon>Balanidae</taxon>
        <taxon>Amphibalaninae</taxon>
        <taxon>Amphibalanus</taxon>
    </lineage>
</organism>